<feature type="region of interest" description="Disordered" evidence="17">
    <location>
        <begin position="622"/>
        <end position="644"/>
    </location>
</feature>
<feature type="compositionally biased region" description="Polar residues" evidence="17">
    <location>
        <begin position="470"/>
        <end position="487"/>
    </location>
</feature>
<dbReference type="PANTHER" id="PTHR21220">
    <property type="entry name" value="DNA-DEPENDENT METALLOPROTEASE SPRTN"/>
    <property type="match status" value="1"/>
</dbReference>
<keyword evidence="6" id="KW-0479">Metal-binding</keyword>
<evidence type="ECO:0000313" key="20">
    <source>
        <dbReference type="Proteomes" id="UP000694421"/>
    </source>
</evidence>
<protein>
    <recommendedName>
        <fullName evidence="14">DNA-dependent metalloprotease SPRTN</fullName>
    </recommendedName>
    <alternativeName>
        <fullName evidence="15">Protein with SprT-like domain at the N terminus</fullName>
    </alternativeName>
</protein>
<dbReference type="InterPro" id="IPR006642">
    <property type="entry name" value="Rad18_UBZ4"/>
</dbReference>
<dbReference type="InterPro" id="IPR044245">
    <property type="entry name" value="Spartan"/>
</dbReference>
<dbReference type="Proteomes" id="UP000694421">
    <property type="component" value="Unplaced"/>
</dbReference>
<comment type="subcellular location">
    <subcellularLocation>
        <location evidence="2">Chromosome</location>
    </subcellularLocation>
    <subcellularLocation>
        <location evidence="1">Nucleus</location>
    </subcellularLocation>
</comment>
<dbReference type="GO" id="GO:0106300">
    <property type="term" value="P:protein-DNA covalent cross-linking repair"/>
    <property type="evidence" value="ECO:0007669"/>
    <property type="project" value="Ensembl"/>
</dbReference>
<dbReference type="InterPro" id="IPR006640">
    <property type="entry name" value="SprT-like_domain"/>
</dbReference>
<dbReference type="GO" id="GO:0000785">
    <property type="term" value="C:chromatin"/>
    <property type="evidence" value="ECO:0007669"/>
    <property type="project" value="Ensembl"/>
</dbReference>
<evidence type="ECO:0000256" key="15">
    <source>
        <dbReference type="ARBA" id="ARBA00030396"/>
    </source>
</evidence>
<dbReference type="GO" id="GO:0009411">
    <property type="term" value="P:response to UV"/>
    <property type="evidence" value="ECO:0007669"/>
    <property type="project" value="Ensembl"/>
</dbReference>
<reference evidence="19" key="1">
    <citation type="submission" date="2025-08" db="UniProtKB">
        <authorList>
            <consortium name="Ensembl"/>
        </authorList>
    </citation>
    <scope>IDENTIFICATION</scope>
</reference>
<feature type="compositionally biased region" description="Low complexity" evidence="17">
    <location>
        <begin position="581"/>
        <end position="599"/>
    </location>
</feature>
<evidence type="ECO:0000256" key="11">
    <source>
        <dbReference type="ARBA" id="ARBA00023049"/>
    </source>
</evidence>
<dbReference type="Pfam" id="PF10263">
    <property type="entry name" value="SprT-like"/>
    <property type="match status" value="1"/>
</dbReference>
<evidence type="ECO:0000256" key="13">
    <source>
        <dbReference type="ARBA" id="ARBA00023242"/>
    </source>
</evidence>
<feature type="compositionally biased region" description="Low complexity" evidence="17">
    <location>
        <begin position="634"/>
        <end position="643"/>
    </location>
</feature>
<keyword evidence="11" id="KW-0482">Metalloprotease</keyword>
<dbReference type="SMART" id="SM00731">
    <property type="entry name" value="SprT"/>
    <property type="match status" value="1"/>
</dbReference>
<organism evidence="19 20">
    <name type="scientific">Salvator merianae</name>
    <name type="common">Argentine black and white tegu</name>
    <name type="synonym">Tupinambis merianae</name>
    <dbReference type="NCBI Taxonomy" id="96440"/>
    <lineage>
        <taxon>Eukaryota</taxon>
        <taxon>Metazoa</taxon>
        <taxon>Chordata</taxon>
        <taxon>Craniata</taxon>
        <taxon>Vertebrata</taxon>
        <taxon>Euteleostomi</taxon>
        <taxon>Lepidosauria</taxon>
        <taxon>Squamata</taxon>
        <taxon>Bifurcata</taxon>
        <taxon>Unidentata</taxon>
        <taxon>Episquamata</taxon>
        <taxon>Laterata</taxon>
        <taxon>Teiioidea</taxon>
        <taxon>Teiidae</taxon>
        <taxon>Salvator</taxon>
    </lineage>
</organism>
<dbReference type="GO" id="GO:0019985">
    <property type="term" value="P:translesion synthesis"/>
    <property type="evidence" value="ECO:0007669"/>
    <property type="project" value="Ensembl"/>
</dbReference>
<evidence type="ECO:0000256" key="16">
    <source>
        <dbReference type="PROSITE-ProRule" id="PRU01256"/>
    </source>
</evidence>
<dbReference type="PROSITE" id="PS51908">
    <property type="entry name" value="ZF_UBZ4"/>
    <property type="match status" value="1"/>
</dbReference>
<keyword evidence="10" id="KW-0862">Zinc</keyword>
<dbReference type="InterPro" id="IPR055220">
    <property type="entry name" value="SPRTN_ZBD"/>
</dbReference>
<keyword evidence="4" id="KW-0158">Chromosome</keyword>
<evidence type="ECO:0000259" key="18">
    <source>
        <dbReference type="PROSITE" id="PS51908"/>
    </source>
</evidence>
<dbReference type="GO" id="GO:0008270">
    <property type="term" value="F:zinc ion binding"/>
    <property type="evidence" value="ECO:0007669"/>
    <property type="project" value="UniProtKB-KW"/>
</dbReference>
<comment type="similarity">
    <text evidence="3">Belongs to the Spartan family.</text>
</comment>
<keyword evidence="13" id="KW-0539">Nucleus</keyword>
<dbReference type="OMA" id="SANDIWW"/>
<dbReference type="GO" id="GO:0036297">
    <property type="term" value="P:interstrand cross-link repair"/>
    <property type="evidence" value="ECO:0007669"/>
    <property type="project" value="Ensembl"/>
</dbReference>
<dbReference type="GO" id="GO:0016607">
    <property type="term" value="C:nuclear speck"/>
    <property type="evidence" value="ECO:0007669"/>
    <property type="project" value="Ensembl"/>
</dbReference>
<keyword evidence="7 16" id="KW-0227">DNA damage</keyword>
<dbReference type="GO" id="GO:0043130">
    <property type="term" value="F:ubiquitin binding"/>
    <property type="evidence" value="ECO:0007669"/>
    <property type="project" value="Ensembl"/>
</dbReference>
<feature type="region of interest" description="Disordered" evidence="17">
    <location>
        <begin position="574"/>
        <end position="609"/>
    </location>
</feature>
<evidence type="ECO:0000256" key="9">
    <source>
        <dbReference type="ARBA" id="ARBA00022801"/>
    </source>
</evidence>
<evidence type="ECO:0000256" key="5">
    <source>
        <dbReference type="ARBA" id="ARBA00022670"/>
    </source>
</evidence>
<keyword evidence="9" id="KW-0378">Hydrolase</keyword>
<evidence type="ECO:0000256" key="7">
    <source>
        <dbReference type="ARBA" id="ARBA00022763"/>
    </source>
</evidence>
<evidence type="ECO:0000256" key="1">
    <source>
        <dbReference type="ARBA" id="ARBA00004123"/>
    </source>
</evidence>
<keyword evidence="8 16" id="KW-0863">Zinc-finger</keyword>
<keyword evidence="20" id="KW-1185">Reference proteome</keyword>
<keyword evidence="12 16" id="KW-0234">DNA repair</keyword>
<dbReference type="GO" id="GO:0004222">
    <property type="term" value="F:metalloendopeptidase activity"/>
    <property type="evidence" value="ECO:0007669"/>
    <property type="project" value="Ensembl"/>
</dbReference>
<dbReference type="AlphaFoldDB" id="A0A8D0EAH8"/>
<evidence type="ECO:0000256" key="4">
    <source>
        <dbReference type="ARBA" id="ARBA00022454"/>
    </source>
</evidence>
<dbReference type="GO" id="GO:0003697">
    <property type="term" value="F:single-stranded DNA binding"/>
    <property type="evidence" value="ECO:0007669"/>
    <property type="project" value="Ensembl"/>
</dbReference>
<evidence type="ECO:0000256" key="17">
    <source>
        <dbReference type="SAM" id="MobiDB-lite"/>
    </source>
</evidence>
<dbReference type="GO" id="GO:0031398">
    <property type="term" value="P:positive regulation of protein ubiquitination"/>
    <property type="evidence" value="ECO:0007669"/>
    <property type="project" value="Ensembl"/>
</dbReference>
<feature type="region of interest" description="Disordered" evidence="17">
    <location>
        <begin position="468"/>
        <end position="518"/>
    </location>
</feature>
<dbReference type="Pfam" id="PF22934">
    <property type="entry name" value="SPRTN_ZBD"/>
    <property type="match status" value="1"/>
</dbReference>
<dbReference type="Ensembl" id="ENSSMRT00000033400.1">
    <property type="protein sequence ID" value="ENSSMRP00000028647.1"/>
    <property type="gene ID" value="ENSSMRG00000022016.1"/>
</dbReference>
<evidence type="ECO:0000256" key="8">
    <source>
        <dbReference type="ARBA" id="ARBA00022771"/>
    </source>
</evidence>
<dbReference type="PANTHER" id="PTHR21220:SF0">
    <property type="entry name" value="DNA-DEPENDENT METALLOPROTEASE SPRTN"/>
    <property type="match status" value="1"/>
</dbReference>
<feature type="compositionally biased region" description="Low complexity" evidence="17">
    <location>
        <begin position="488"/>
        <end position="499"/>
    </location>
</feature>
<name>A0A8D0EAH8_SALMN</name>
<evidence type="ECO:0000256" key="14">
    <source>
        <dbReference type="ARBA" id="ARBA00023885"/>
    </source>
</evidence>
<dbReference type="GO" id="GO:0003690">
    <property type="term" value="F:double-stranded DNA binding"/>
    <property type="evidence" value="ECO:0007669"/>
    <property type="project" value="Ensembl"/>
</dbReference>
<evidence type="ECO:0000256" key="10">
    <source>
        <dbReference type="ARBA" id="ARBA00022833"/>
    </source>
</evidence>
<evidence type="ECO:0000256" key="2">
    <source>
        <dbReference type="ARBA" id="ARBA00004286"/>
    </source>
</evidence>
<evidence type="ECO:0000256" key="6">
    <source>
        <dbReference type="ARBA" id="ARBA00022723"/>
    </source>
</evidence>
<sequence length="670" mass="74421">MAQLVHLALQVADFARRLDELPVVLVDVALEALRRLLAQRLDALPVLLQISVPVGLLAQLFHILLCRVSPRLQLPPQTATAAATGACSHLAQRQRHVCSRQERAERRQEEEPWDRQYRKVQCACAENKGTTPKTERKKRCEAGTLVVVSPAHAPVKVGQRLSVIASSTQDTKLPATEFKAQVVYSTKTDQEGEGRKGTMDEDFLLALRLQAEWEAEDNEVREVSAVPGSRAGDLPRALSVVDEAWELLDPSPDVRGLFMQFNESLFWGRLAAVEVKWSPRMTLCAGVCSYEGRGGMCSIRLSEPLLKLRPRKDLVETLLHEMIHALLFVTNNDKDHDSHGPEFCKHMHRINRLTGASVTIYHNFHDEVDSYRQHWWRCNGPCQSRKPYFGYVKRAMNRPPSANDIWWSEHQQTCGGTFTKIKEPESYSKNGKDKIQQAKFLADNKGKVRGVSMQSIIPFTGKGYVLGGKTSMSPEKTTSQIIPQNRESLSSPHHSPASLTRPTSQGKPEVEQHVSSRSSCYDKNSFVSSLVLPKVSVANKKAYTSVNGSPVKNFKEGKSCSSSANAMWGLSLKRTPEKSISEPSASASSSQTASYRKSSPLNGGPPKRAKLEDTSAFENYFKKTSPSVERKSDVGTSGSSVSDQNRKVCCPVCQCEVLEAKINQHLDVCL</sequence>
<keyword evidence="5" id="KW-0645">Protease</keyword>
<dbReference type="GeneTree" id="ENSGT00390000003585"/>
<dbReference type="GO" id="GO:0070530">
    <property type="term" value="F:K63-linked polyubiquitin modification-dependent protein binding"/>
    <property type="evidence" value="ECO:0007669"/>
    <property type="project" value="Ensembl"/>
</dbReference>
<feature type="domain" description="UBZ4-type" evidence="18">
    <location>
        <begin position="647"/>
        <end position="670"/>
    </location>
</feature>
<evidence type="ECO:0000256" key="12">
    <source>
        <dbReference type="ARBA" id="ARBA00023204"/>
    </source>
</evidence>
<dbReference type="SMART" id="SM00734">
    <property type="entry name" value="ZnF_Rad18"/>
    <property type="match status" value="1"/>
</dbReference>
<accession>A0A8D0EAH8</accession>
<dbReference type="GO" id="GO:0016540">
    <property type="term" value="P:protein autoprocessing"/>
    <property type="evidence" value="ECO:0007669"/>
    <property type="project" value="Ensembl"/>
</dbReference>
<evidence type="ECO:0000256" key="3">
    <source>
        <dbReference type="ARBA" id="ARBA00010724"/>
    </source>
</evidence>
<proteinExistence type="inferred from homology"/>
<evidence type="ECO:0000313" key="19">
    <source>
        <dbReference type="Ensembl" id="ENSSMRP00000028647.1"/>
    </source>
</evidence>
<reference evidence="19" key="2">
    <citation type="submission" date="2025-09" db="UniProtKB">
        <authorList>
            <consortium name="Ensembl"/>
        </authorList>
    </citation>
    <scope>IDENTIFICATION</scope>
</reference>
<dbReference type="Gene3D" id="3.30.160.60">
    <property type="entry name" value="Classic Zinc Finger"/>
    <property type="match status" value="1"/>
</dbReference>